<accession>S9VVP2</accession>
<protein>
    <submittedName>
        <fullName evidence="3">U1A small nuclear ribonucleoprotein</fullName>
    </submittedName>
</protein>
<keyword evidence="3" id="KW-0687">Ribonucleoprotein</keyword>
<gene>
    <name evidence="3" type="ORF">STCU_05737</name>
</gene>
<evidence type="ECO:0000259" key="2">
    <source>
        <dbReference type="PROSITE" id="PS50102"/>
    </source>
</evidence>
<dbReference type="EMBL" id="ATMH01005737">
    <property type="protein sequence ID" value="EPY27465.1"/>
    <property type="molecule type" value="Genomic_DNA"/>
</dbReference>
<dbReference type="OrthoDB" id="266020at2759"/>
<dbReference type="GO" id="GO:1990904">
    <property type="term" value="C:ribonucleoprotein complex"/>
    <property type="evidence" value="ECO:0007669"/>
    <property type="project" value="UniProtKB-KW"/>
</dbReference>
<keyword evidence="4" id="KW-1185">Reference proteome</keyword>
<organism evidence="3 4">
    <name type="scientific">Strigomonas culicis</name>
    <dbReference type="NCBI Taxonomy" id="28005"/>
    <lineage>
        <taxon>Eukaryota</taxon>
        <taxon>Discoba</taxon>
        <taxon>Euglenozoa</taxon>
        <taxon>Kinetoplastea</taxon>
        <taxon>Metakinetoplastina</taxon>
        <taxon>Trypanosomatida</taxon>
        <taxon>Trypanosomatidae</taxon>
        <taxon>Strigomonadinae</taxon>
        <taxon>Strigomonas</taxon>
    </lineage>
</organism>
<dbReference type="InterPro" id="IPR000504">
    <property type="entry name" value="RRM_dom"/>
</dbReference>
<dbReference type="Gene3D" id="3.30.70.330">
    <property type="match status" value="1"/>
</dbReference>
<dbReference type="PROSITE" id="PS50102">
    <property type="entry name" value="RRM"/>
    <property type="match status" value="1"/>
</dbReference>
<dbReference type="AlphaFoldDB" id="S9VVP2"/>
<dbReference type="InterPro" id="IPR035979">
    <property type="entry name" value="RBD_domain_sf"/>
</dbReference>
<dbReference type="Proteomes" id="UP000015354">
    <property type="component" value="Unassembled WGS sequence"/>
</dbReference>
<dbReference type="GO" id="GO:0003723">
    <property type="term" value="F:RNA binding"/>
    <property type="evidence" value="ECO:0007669"/>
    <property type="project" value="UniProtKB-UniRule"/>
</dbReference>
<name>S9VVP2_9TRYP</name>
<evidence type="ECO:0000313" key="4">
    <source>
        <dbReference type="Proteomes" id="UP000015354"/>
    </source>
</evidence>
<comment type="caution">
    <text evidence="3">The sequence shown here is derived from an EMBL/GenBank/DDBJ whole genome shotgun (WGS) entry which is preliminary data.</text>
</comment>
<sequence>MKENTCMEYVAVSGLSFPVGTESTRQSLYRLFTPIGSVEDILLNEQNQTALVCFGDPICAQEAILALDNCVLFSKRLKLSISGPPRSEVPGFLVTLKPTCYLLLKNTSFLFLLVLARRMSGIESIQWISYQTALVYTKSADISVCVKEMVGPKNRSGHKVTSTYLKRE</sequence>
<evidence type="ECO:0000256" key="1">
    <source>
        <dbReference type="PROSITE-ProRule" id="PRU00176"/>
    </source>
</evidence>
<reference evidence="3 4" key="1">
    <citation type="journal article" date="2013" name="PLoS ONE">
        <title>Predicting the Proteins of Angomonas deanei, Strigomonas culicis and Their Respective Endosymbionts Reveals New Aspects of the Trypanosomatidae Family.</title>
        <authorList>
            <person name="Motta M.C."/>
            <person name="Martins A.C."/>
            <person name="de Souza S.S."/>
            <person name="Catta-Preta C.M."/>
            <person name="Silva R."/>
            <person name="Klein C.C."/>
            <person name="de Almeida L.G."/>
            <person name="de Lima Cunha O."/>
            <person name="Ciapina L.P."/>
            <person name="Brocchi M."/>
            <person name="Colabardini A.C."/>
            <person name="de Araujo Lima B."/>
            <person name="Machado C.R."/>
            <person name="de Almeida Soares C.M."/>
            <person name="Probst C.M."/>
            <person name="de Menezes C.B."/>
            <person name="Thompson C.E."/>
            <person name="Bartholomeu D.C."/>
            <person name="Gradia D.F."/>
            <person name="Pavoni D.P."/>
            <person name="Grisard E.C."/>
            <person name="Fantinatti-Garboggini F."/>
            <person name="Marchini F.K."/>
            <person name="Rodrigues-Luiz G.F."/>
            <person name="Wagner G."/>
            <person name="Goldman G.H."/>
            <person name="Fietto J.L."/>
            <person name="Elias M.C."/>
            <person name="Goldman M.H."/>
            <person name="Sagot M.F."/>
            <person name="Pereira M."/>
            <person name="Stoco P.H."/>
            <person name="de Mendonca-Neto R.P."/>
            <person name="Teixeira S.M."/>
            <person name="Maciel T.E."/>
            <person name="de Oliveira Mendes T.A."/>
            <person name="Urmenyi T.P."/>
            <person name="de Souza W."/>
            <person name="Schenkman S."/>
            <person name="de Vasconcelos A.T."/>
        </authorList>
    </citation>
    <scope>NUCLEOTIDE SEQUENCE [LARGE SCALE GENOMIC DNA]</scope>
</reference>
<dbReference type="SUPFAM" id="SSF54928">
    <property type="entry name" value="RNA-binding domain, RBD"/>
    <property type="match status" value="1"/>
</dbReference>
<proteinExistence type="predicted"/>
<dbReference type="InterPro" id="IPR012677">
    <property type="entry name" value="Nucleotide-bd_a/b_plait_sf"/>
</dbReference>
<evidence type="ECO:0000313" key="3">
    <source>
        <dbReference type="EMBL" id="EPY27465.1"/>
    </source>
</evidence>
<dbReference type="SMART" id="SM00360">
    <property type="entry name" value="RRM"/>
    <property type="match status" value="1"/>
</dbReference>
<feature type="domain" description="RRM" evidence="2">
    <location>
        <begin position="8"/>
        <end position="84"/>
    </location>
</feature>
<dbReference type="Pfam" id="PF00076">
    <property type="entry name" value="RRM_1"/>
    <property type="match status" value="1"/>
</dbReference>
<keyword evidence="1" id="KW-0694">RNA-binding</keyword>